<keyword evidence="10" id="KW-0675">Receptor</keyword>
<comment type="caution">
    <text evidence="18">The sequence shown here is derived from an EMBL/GenBank/DDBJ whole genome shotgun (WGS) entry which is preliminary data.</text>
</comment>
<evidence type="ECO:0000256" key="3">
    <source>
        <dbReference type="ARBA" id="ARBA00022692"/>
    </source>
</evidence>
<evidence type="ECO:0000256" key="5">
    <source>
        <dbReference type="ARBA" id="ARBA00022741"/>
    </source>
</evidence>
<dbReference type="Gene3D" id="1.10.510.10">
    <property type="entry name" value="Transferase(Phosphotransferase) domain 1"/>
    <property type="match status" value="1"/>
</dbReference>
<evidence type="ECO:0008006" key="20">
    <source>
        <dbReference type="Google" id="ProtNLM"/>
    </source>
</evidence>
<dbReference type="InterPro" id="IPR001245">
    <property type="entry name" value="Ser-Thr/Tyr_kinase_cat_dom"/>
</dbReference>
<evidence type="ECO:0000256" key="14">
    <source>
        <dbReference type="SAM" id="Phobius"/>
    </source>
</evidence>
<keyword evidence="9" id="KW-1015">Disulfide bond</keyword>
<dbReference type="PANTHER" id="PTHR24416">
    <property type="entry name" value="TYROSINE-PROTEIN KINASE RECEPTOR"/>
    <property type="match status" value="1"/>
</dbReference>
<protein>
    <recommendedName>
        <fullName evidence="20">F5/8 type C domain protein</fullName>
    </recommendedName>
</protein>
<name>A0ABR1D9W4_NECAM</name>
<evidence type="ECO:0000256" key="15">
    <source>
        <dbReference type="SAM" id="SignalP"/>
    </source>
</evidence>
<proteinExistence type="predicted"/>
<evidence type="ECO:0000256" key="9">
    <source>
        <dbReference type="ARBA" id="ARBA00023157"/>
    </source>
</evidence>
<dbReference type="InterPro" id="IPR011009">
    <property type="entry name" value="Kinase-like_dom_sf"/>
</dbReference>
<evidence type="ECO:0000259" key="16">
    <source>
        <dbReference type="PROSITE" id="PS50011"/>
    </source>
</evidence>
<reference evidence="18 19" key="1">
    <citation type="submission" date="2023-08" db="EMBL/GenBank/DDBJ databases">
        <title>A Necator americanus chromosomal reference genome.</title>
        <authorList>
            <person name="Ilik V."/>
            <person name="Petrzelkova K.J."/>
            <person name="Pardy F."/>
            <person name="Fuh T."/>
            <person name="Niatou-Singa F.S."/>
            <person name="Gouil Q."/>
            <person name="Baker L."/>
            <person name="Ritchie M.E."/>
            <person name="Jex A.R."/>
            <person name="Gazzola D."/>
            <person name="Li H."/>
            <person name="Toshio Fujiwara R."/>
            <person name="Zhan B."/>
            <person name="Aroian R.V."/>
            <person name="Pafco B."/>
            <person name="Schwarz E.M."/>
        </authorList>
    </citation>
    <scope>NUCLEOTIDE SEQUENCE [LARGE SCALE GENOMIC DNA]</scope>
    <source>
        <strain evidence="18 19">Aroian</strain>
        <tissue evidence="18">Whole animal</tissue>
    </source>
</reference>
<dbReference type="EMBL" id="JAVFWL010000004">
    <property type="protein sequence ID" value="KAK6747272.1"/>
    <property type="molecule type" value="Genomic_DNA"/>
</dbReference>
<dbReference type="SMART" id="SM00219">
    <property type="entry name" value="TyrKc"/>
    <property type="match status" value="1"/>
</dbReference>
<evidence type="ECO:0000313" key="18">
    <source>
        <dbReference type="EMBL" id="KAK6747272.1"/>
    </source>
</evidence>
<evidence type="ECO:0000256" key="6">
    <source>
        <dbReference type="ARBA" id="ARBA00022840"/>
    </source>
</evidence>
<evidence type="ECO:0000256" key="11">
    <source>
        <dbReference type="ARBA" id="ARBA00023180"/>
    </source>
</evidence>
<dbReference type="PROSITE" id="PS00107">
    <property type="entry name" value="PROTEIN_KINASE_ATP"/>
    <property type="match status" value="1"/>
</dbReference>
<dbReference type="PROSITE" id="PS00109">
    <property type="entry name" value="PROTEIN_KINASE_TYR"/>
    <property type="match status" value="1"/>
</dbReference>
<evidence type="ECO:0000256" key="7">
    <source>
        <dbReference type="ARBA" id="ARBA00022989"/>
    </source>
</evidence>
<feature type="domain" description="Protein kinase" evidence="16">
    <location>
        <begin position="521"/>
        <end position="787"/>
    </location>
</feature>
<dbReference type="InterPro" id="IPR000719">
    <property type="entry name" value="Prot_kinase_dom"/>
</dbReference>
<feature type="chain" id="PRO_5046105479" description="F5/8 type C domain protein" evidence="15">
    <location>
        <begin position="18"/>
        <end position="788"/>
    </location>
</feature>
<dbReference type="InterPro" id="IPR008266">
    <property type="entry name" value="Tyr_kinase_AS"/>
</dbReference>
<dbReference type="Gene3D" id="2.60.120.260">
    <property type="entry name" value="Galactose-binding domain-like"/>
    <property type="match status" value="1"/>
</dbReference>
<dbReference type="PANTHER" id="PTHR24416:SF634">
    <property type="entry name" value="DISCOIDIN DOMAIN-CONTAINING RECEPTOR TYROSINE KINASE B"/>
    <property type="match status" value="1"/>
</dbReference>
<feature type="transmembrane region" description="Helical" evidence="14">
    <location>
        <begin position="371"/>
        <end position="394"/>
    </location>
</feature>
<evidence type="ECO:0000259" key="17">
    <source>
        <dbReference type="PROSITE" id="PS50022"/>
    </source>
</evidence>
<dbReference type="InterPro" id="IPR020635">
    <property type="entry name" value="Tyr_kinase_cat_dom"/>
</dbReference>
<dbReference type="InterPro" id="IPR008979">
    <property type="entry name" value="Galactose-bd-like_sf"/>
</dbReference>
<keyword evidence="7 14" id="KW-1133">Transmembrane helix</keyword>
<dbReference type="InterPro" id="IPR000421">
    <property type="entry name" value="FA58C"/>
</dbReference>
<dbReference type="SUPFAM" id="SSF56112">
    <property type="entry name" value="Protein kinase-like (PK-like)"/>
    <property type="match status" value="1"/>
</dbReference>
<keyword evidence="4 15" id="KW-0732">Signal</keyword>
<evidence type="ECO:0000256" key="2">
    <source>
        <dbReference type="ARBA" id="ARBA00022475"/>
    </source>
</evidence>
<dbReference type="SMART" id="SM00231">
    <property type="entry name" value="FA58C"/>
    <property type="match status" value="1"/>
</dbReference>
<dbReference type="InterPro" id="IPR048525">
    <property type="entry name" value="DDR1-2_DS-like"/>
</dbReference>
<keyword evidence="11" id="KW-0325">Glycoprotein</keyword>
<evidence type="ECO:0000256" key="4">
    <source>
        <dbReference type="ARBA" id="ARBA00022729"/>
    </source>
</evidence>
<organism evidence="18 19">
    <name type="scientific">Necator americanus</name>
    <name type="common">Human hookworm</name>
    <dbReference type="NCBI Taxonomy" id="51031"/>
    <lineage>
        <taxon>Eukaryota</taxon>
        <taxon>Metazoa</taxon>
        <taxon>Ecdysozoa</taxon>
        <taxon>Nematoda</taxon>
        <taxon>Chromadorea</taxon>
        <taxon>Rhabditida</taxon>
        <taxon>Rhabditina</taxon>
        <taxon>Rhabditomorpha</taxon>
        <taxon>Strongyloidea</taxon>
        <taxon>Ancylostomatidae</taxon>
        <taxon>Bunostominae</taxon>
        <taxon>Necator</taxon>
    </lineage>
</organism>
<sequence length="788" mass="89029">MLLVFSSFLAVAGIGSSLVLRDCDAPLGLTNGKIRDDQLSASSSFDADSTGPQNARVRTHTRSRIYKEWIQITFGRDTVLTAVEVQGRYDDGRGMEFARAFKIEYWRPSLQGWASYKNEDASEIVPGNSDTQTAELRVLDAPIVLRRLRIVPLSNTTRTVCLRLELYGCPYEDPLQSYSAPPGSAGDGISFTDSSYDGTLSNHVATGGLGRLSDGVIGEDTEDLYPHRWVGWRKQSGEGGHINILFTFSEPRNFTSIHIHTLFSNKLNAQGFSRIIVSFSTNEADFSSRVFEYVPQQLTSTSWIHVPIPSRIATTIQLRFYFPLGSTWLLLSEVRFVSTEVRFDLLQFVDDDRSGAITYFSVDESDSEGRIGSMVLLCLFILTLTFPITVFCLYRKRYKIRMTSPPHHEAHLTFDGSVFKAVSPSTYQMARDNMENALLEKCPMIVIASEYAEPDFSCSKDKSSLEPLLPSFHNHAMEVSHYAESVIPASFLRNPLSSTVKYSDYGEVYCTTLPEINRNQLIFVEKIGQGEFGEVHRCLLENRQVAVKRLHNTSPEEENAFLREIRVLGNLKHPNVVEVIGVSTIDKPMICIMEFMAGGDLKSFMSKLEDIDTLYCISVATQLAAGLAYLESCHFVHRDIAARNCLVDAEGNVKIADFGMARSLYSNEYYRVEGQFVLPIRWMAWESLLLGKFSIHSDVWSFGVTLWEIFSRCREKPFSSLSDDEVLENIQYMSNHATMKYHLERPTLCPTSVFTNVIVPCWLYEPQDRPSFEALHLQLQVLIHTKMP</sequence>
<dbReference type="InterPro" id="IPR050122">
    <property type="entry name" value="RTK"/>
</dbReference>
<evidence type="ECO:0000256" key="13">
    <source>
        <dbReference type="PROSITE-ProRule" id="PRU10141"/>
    </source>
</evidence>
<evidence type="ECO:0000256" key="8">
    <source>
        <dbReference type="ARBA" id="ARBA00023136"/>
    </source>
</evidence>
<dbReference type="PRINTS" id="PR00109">
    <property type="entry name" value="TYRKINASE"/>
</dbReference>
<dbReference type="Gene3D" id="3.30.200.20">
    <property type="entry name" value="Phosphorylase Kinase, domain 1"/>
    <property type="match status" value="1"/>
</dbReference>
<evidence type="ECO:0000313" key="19">
    <source>
        <dbReference type="Proteomes" id="UP001303046"/>
    </source>
</evidence>
<dbReference type="PROSITE" id="PS50022">
    <property type="entry name" value="FA58C_3"/>
    <property type="match status" value="1"/>
</dbReference>
<keyword evidence="6 13" id="KW-0067">ATP-binding</keyword>
<dbReference type="Gene3D" id="2.60.120.1190">
    <property type="match status" value="1"/>
</dbReference>
<dbReference type="SUPFAM" id="SSF49785">
    <property type="entry name" value="Galactose-binding domain-like"/>
    <property type="match status" value="1"/>
</dbReference>
<comment type="subcellular location">
    <subcellularLocation>
        <location evidence="1">Cell membrane</location>
        <topology evidence="1">Single-pass type I membrane protein</topology>
    </subcellularLocation>
</comment>
<keyword evidence="8 14" id="KW-0472">Membrane</keyword>
<dbReference type="Pfam" id="PF00754">
    <property type="entry name" value="F5_F8_type_C"/>
    <property type="match status" value="1"/>
</dbReference>
<evidence type="ECO:0000256" key="12">
    <source>
        <dbReference type="ARBA" id="ARBA00051243"/>
    </source>
</evidence>
<dbReference type="PROSITE" id="PS50011">
    <property type="entry name" value="PROTEIN_KINASE_DOM"/>
    <property type="match status" value="1"/>
</dbReference>
<keyword evidence="5 13" id="KW-0547">Nucleotide-binding</keyword>
<dbReference type="Pfam" id="PF21114">
    <property type="entry name" value="DDR1-2_DS-like"/>
    <property type="match status" value="1"/>
</dbReference>
<keyword evidence="3 14" id="KW-0812">Transmembrane</keyword>
<feature type="binding site" evidence="13">
    <location>
        <position position="548"/>
    </location>
    <ligand>
        <name>ATP</name>
        <dbReference type="ChEBI" id="CHEBI:30616"/>
    </ligand>
</feature>
<evidence type="ECO:0000256" key="1">
    <source>
        <dbReference type="ARBA" id="ARBA00004251"/>
    </source>
</evidence>
<evidence type="ECO:0000256" key="10">
    <source>
        <dbReference type="ARBA" id="ARBA00023170"/>
    </source>
</evidence>
<dbReference type="Pfam" id="PF07714">
    <property type="entry name" value="PK_Tyr_Ser-Thr"/>
    <property type="match status" value="1"/>
</dbReference>
<comment type="catalytic activity">
    <reaction evidence="12">
        <text>L-tyrosyl-[protein] + ATP = O-phospho-L-tyrosyl-[protein] + ADP + H(+)</text>
        <dbReference type="Rhea" id="RHEA:10596"/>
        <dbReference type="Rhea" id="RHEA-COMP:10136"/>
        <dbReference type="Rhea" id="RHEA-COMP:20101"/>
        <dbReference type="ChEBI" id="CHEBI:15378"/>
        <dbReference type="ChEBI" id="CHEBI:30616"/>
        <dbReference type="ChEBI" id="CHEBI:46858"/>
        <dbReference type="ChEBI" id="CHEBI:61978"/>
        <dbReference type="ChEBI" id="CHEBI:456216"/>
        <dbReference type="EC" id="2.7.10.1"/>
    </reaction>
</comment>
<gene>
    <name evidence="18" type="primary">Necator_chrIV.g13757</name>
    <name evidence="18" type="ORF">RB195_000465</name>
</gene>
<keyword evidence="2" id="KW-1003">Cell membrane</keyword>
<dbReference type="PROSITE" id="PS01286">
    <property type="entry name" value="FA58C_2"/>
    <property type="match status" value="1"/>
</dbReference>
<feature type="signal peptide" evidence="15">
    <location>
        <begin position="1"/>
        <end position="17"/>
    </location>
</feature>
<feature type="domain" description="F5/8 type C" evidence="17">
    <location>
        <begin position="23"/>
        <end position="169"/>
    </location>
</feature>
<dbReference type="InterPro" id="IPR017441">
    <property type="entry name" value="Protein_kinase_ATP_BS"/>
</dbReference>
<accession>A0ABR1D9W4</accession>
<dbReference type="Proteomes" id="UP001303046">
    <property type="component" value="Unassembled WGS sequence"/>
</dbReference>
<keyword evidence="19" id="KW-1185">Reference proteome</keyword>